<dbReference type="EMBL" id="QGKM01000067">
    <property type="protein sequence ID" value="PWQ93241.1"/>
    <property type="molecule type" value="Genomic_DNA"/>
</dbReference>
<protein>
    <submittedName>
        <fullName evidence="2">Uncharacterized protein</fullName>
    </submittedName>
</protein>
<comment type="caution">
    <text evidence="2">The sequence shown here is derived from an EMBL/GenBank/DDBJ whole genome shotgun (WGS) entry which is preliminary data.</text>
</comment>
<keyword evidence="3" id="KW-1185">Reference proteome</keyword>
<keyword evidence="1" id="KW-0732">Signal</keyword>
<evidence type="ECO:0000313" key="3">
    <source>
        <dbReference type="Proteomes" id="UP000245539"/>
    </source>
</evidence>
<dbReference type="AlphaFoldDB" id="A0A317C4V8"/>
<reference evidence="2 3" key="1">
    <citation type="submission" date="2018-05" db="EMBL/GenBank/DDBJ databases">
        <title>Leucothrix arctica sp. nov., isolated from Arctic seawater.</title>
        <authorList>
            <person name="Choi A."/>
            <person name="Baek K."/>
        </authorList>
    </citation>
    <scope>NUCLEOTIDE SEQUENCE [LARGE SCALE GENOMIC DNA]</scope>
    <source>
        <strain evidence="2 3">JCM 18388</strain>
    </source>
</reference>
<name>A0A317C4V8_9GAMM</name>
<feature type="signal peptide" evidence="1">
    <location>
        <begin position="1"/>
        <end position="19"/>
    </location>
</feature>
<feature type="chain" id="PRO_5016455345" evidence="1">
    <location>
        <begin position="20"/>
        <end position="116"/>
    </location>
</feature>
<dbReference type="Proteomes" id="UP000245539">
    <property type="component" value="Unassembled WGS sequence"/>
</dbReference>
<gene>
    <name evidence="2" type="ORF">DKW60_18025</name>
</gene>
<proteinExistence type="predicted"/>
<evidence type="ECO:0000313" key="2">
    <source>
        <dbReference type="EMBL" id="PWQ93241.1"/>
    </source>
</evidence>
<organism evidence="2 3">
    <name type="scientific">Leucothrix pacifica</name>
    <dbReference type="NCBI Taxonomy" id="1247513"/>
    <lineage>
        <taxon>Bacteria</taxon>
        <taxon>Pseudomonadati</taxon>
        <taxon>Pseudomonadota</taxon>
        <taxon>Gammaproteobacteria</taxon>
        <taxon>Thiotrichales</taxon>
        <taxon>Thiotrichaceae</taxon>
        <taxon>Leucothrix</taxon>
    </lineage>
</organism>
<evidence type="ECO:0000256" key="1">
    <source>
        <dbReference type="SAM" id="SignalP"/>
    </source>
</evidence>
<sequence>MKKLLTGLFSICVLLSAQAQAYMWDVTPTLIETIDVRLDYIKVTLVDEHDNEDRCSGGEGGDAKRNIKIDSADQIFYSAVLSAYMGGKKIAFDTSGCELLWSTSGTFPKVVSIRIH</sequence>
<accession>A0A317C4V8</accession>